<keyword evidence="4 8" id="KW-0297">G-protein coupled receptor</keyword>
<protein>
    <submittedName>
        <fullName evidence="12">Substance-P receptor-like</fullName>
    </submittedName>
</protein>
<evidence type="ECO:0000259" key="10">
    <source>
        <dbReference type="PROSITE" id="PS50262"/>
    </source>
</evidence>
<comment type="subcellular location">
    <subcellularLocation>
        <location evidence="1">Membrane</location>
        <topology evidence="1">Multi-pass membrane protein</topology>
    </subcellularLocation>
</comment>
<evidence type="ECO:0000256" key="6">
    <source>
        <dbReference type="ARBA" id="ARBA00023170"/>
    </source>
</evidence>
<keyword evidence="7 8" id="KW-0807">Transducer</keyword>
<dbReference type="OrthoDB" id="10036964at2759"/>
<keyword evidence="5 9" id="KW-0472">Membrane</keyword>
<dbReference type="FunCoup" id="A0A6P8ISX9">
    <property type="interactions" value="1088"/>
</dbReference>
<gene>
    <name evidence="12" type="primary">LOC116303910</name>
</gene>
<feature type="transmembrane region" description="Helical" evidence="9">
    <location>
        <begin position="70"/>
        <end position="87"/>
    </location>
</feature>
<sequence length="354" mass="40691">MESDLEQEYLSENDKDYDMANITVPLKAIPAYITIQFAWYSFIFTLGVIGNLYITLTVTCRKEMTTTTNYFIFNLAVSDLGILLVSLPSHVIRDFFSWSFGKIACQVIISMNEVFFSVSICTITVITLERYRAIALPFKPKTSTRGGKVTIALIWLVSYLVIGFPMTFHMDLELIDQRLICLPKWPSKDVNKIQTCLIVTLIIIPLVITGYAYTVMIKTLRQQSQRLQERANCHRVSRTSLNSSTSLKQDHRRHRYNAKLVKMLIVIVVVFWISMLPLTLLALVVEFFPDVRVASKAIDGLYTIFVALFYSNSAFNPVAIYIMSSDLRKGLNTILFYKKRRLSEIRHMHYVAQN</sequence>
<keyword evidence="2 8" id="KW-0812">Transmembrane</keyword>
<dbReference type="GeneID" id="116303910"/>
<keyword evidence="3 9" id="KW-1133">Transmembrane helix</keyword>
<dbReference type="PROSITE" id="PS00237">
    <property type="entry name" value="G_PROTEIN_RECEP_F1_1"/>
    <property type="match status" value="1"/>
</dbReference>
<keyword evidence="11" id="KW-1185">Reference proteome</keyword>
<reference evidence="12" key="1">
    <citation type="submission" date="2025-08" db="UniProtKB">
        <authorList>
            <consortium name="RefSeq"/>
        </authorList>
    </citation>
    <scope>IDENTIFICATION</scope>
    <source>
        <tissue evidence="12">Tentacle</tissue>
    </source>
</reference>
<dbReference type="SUPFAM" id="SSF81321">
    <property type="entry name" value="Family A G protein-coupled receptor-like"/>
    <property type="match status" value="1"/>
</dbReference>
<evidence type="ECO:0000256" key="7">
    <source>
        <dbReference type="ARBA" id="ARBA00023224"/>
    </source>
</evidence>
<feature type="transmembrane region" description="Helical" evidence="9">
    <location>
        <begin position="37"/>
        <end position="58"/>
    </location>
</feature>
<dbReference type="InterPro" id="IPR017452">
    <property type="entry name" value="GPCR_Rhodpsn_7TM"/>
</dbReference>
<evidence type="ECO:0000256" key="5">
    <source>
        <dbReference type="ARBA" id="ARBA00023136"/>
    </source>
</evidence>
<keyword evidence="6 8" id="KW-0675">Receptor</keyword>
<evidence type="ECO:0000256" key="4">
    <source>
        <dbReference type="ARBA" id="ARBA00023040"/>
    </source>
</evidence>
<name>A0A6P8ISX9_ACTTE</name>
<evidence type="ECO:0000256" key="3">
    <source>
        <dbReference type="ARBA" id="ARBA00022989"/>
    </source>
</evidence>
<accession>A0A6P8ISX9</accession>
<dbReference type="Proteomes" id="UP000515163">
    <property type="component" value="Unplaced"/>
</dbReference>
<dbReference type="PANTHER" id="PTHR45695:SF9">
    <property type="entry name" value="LEUCOKININ RECEPTOR"/>
    <property type="match status" value="1"/>
</dbReference>
<evidence type="ECO:0000256" key="8">
    <source>
        <dbReference type="RuleBase" id="RU000688"/>
    </source>
</evidence>
<feature type="transmembrane region" description="Helical" evidence="9">
    <location>
        <begin position="300"/>
        <end position="322"/>
    </location>
</feature>
<dbReference type="RefSeq" id="XP_031569395.1">
    <property type="nucleotide sequence ID" value="XM_031713535.1"/>
</dbReference>
<dbReference type="GO" id="GO:0005886">
    <property type="term" value="C:plasma membrane"/>
    <property type="evidence" value="ECO:0007669"/>
    <property type="project" value="TreeGrafter"/>
</dbReference>
<dbReference type="InParanoid" id="A0A6P8ISX9"/>
<evidence type="ECO:0000256" key="2">
    <source>
        <dbReference type="ARBA" id="ARBA00022692"/>
    </source>
</evidence>
<dbReference type="Pfam" id="PF00001">
    <property type="entry name" value="7tm_1"/>
    <property type="match status" value="1"/>
</dbReference>
<dbReference type="GO" id="GO:0004930">
    <property type="term" value="F:G protein-coupled receptor activity"/>
    <property type="evidence" value="ECO:0007669"/>
    <property type="project" value="UniProtKB-KW"/>
</dbReference>
<dbReference type="Gene3D" id="1.20.1070.10">
    <property type="entry name" value="Rhodopsin 7-helix transmembrane proteins"/>
    <property type="match status" value="1"/>
</dbReference>
<evidence type="ECO:0000256" key="9">
    <source>
        <dbReference type="SAM" id="Phobius"/>
    </source>
</evidence>
<dbReference type="KEGG" id="aten:116303910"/>
<dbReference type="PRINTS" id="PR00237">
    <property type="entry name" value="GPCRRHODOPSN"/>
</dbReference>
<dbReference type="CDD" id="cd00637">
    <property type="entry name" value="7tm_classA_rhodopsin-like"/>
    <property type="match status" value="1"/>
</dbReference>
<evidence type="ECO:0000313" key="12">
    <source>
        <dbReference type="RefSeq" id="XP_031569395.1"/>
    </source>
</evidence>
<dbReference type="PROSITE" id="PS50262">
    <property type="entry name" value="G_PROTEIN_RECEP_F1_2"/>
    <property type="match status" value="1"/>
</dbReference>
<dbReference type="AlphaFoldDB" id="A0A6P8ISX9"/>
<feature type="domain" description="G-protein coupled receptors family 1 profile" evidence="10">
    <location>
        <begin position="50"/>
        <end position="320"/>
    </location>
</feature>
<proteinExistence type="inferred from homology"/>
<comment type="similarity">
    <text evidence="8">Belongs to the G-protein coupled receptor 1 family.</text>
</comment>
<dbReference type="PANTHER" id="PTHR45695">
    <property type="entry name" value="LEUCOKININ RECEPTOR-RELATED"/>
    <property type="match status" value="1"/>
</dbReference>
<feature type="transmembrane region" description="Helical" evidence="9">
    <location>
        <begin position="263"/>
        <end position="288"/>
    </location>
</feature>
<organism evidence="11 12">
    <name type="scientific">Actinia tenebrosa</name>
    <name type="common">Australian red waratah sea anemone</name>
    <dbReference type="NCBI Taxonomy" id="6105"/>
    <lineage>
        <taxon>Eukaryota</taxon>
        <taxon>Metazoa</taxon>
        <taxon>Cnidaria</taxon>
        <taxon>Anthozoa</taxon>
        <taxon>Hexacorallia</taxon>
        <taxon>Actiniaria</taxon>
        <taxon>Actiniidae</taxon>
        <taxon>Actinia</taxon>
    </lineage>
</organism>
<evidence type="ECO:0000256" key="1">
    <source>
        <dbReference type="ARBA" id="ARBA00004141"/>
    </source>
</evidence>
<dbReference type="InterPro" id="IPR000276">
    <property type="entry name" value="GPCR_Rhodpsn"/>
</dbReference>
<feature type="transmembrane region" description="Helical" evidence="9">
    <location>
        <begin position="149"/>
        <end position="168"/>
    </location>
</feature>
<evidence type="ECO:0000313" key="11">
    <source>
        <dbReference type="Proteomes" id="UP000515163"/>
    </source>
</evidence>
<feature type="transmembrane region" description="Helical" evidence="9">
    <location>
        <begin position="192"/>
        <end position="216"/>
    </location>
</feature>
<feature type="transmembrane region" description="Helical" evidence="9">
    <location>
        <begin position="107"/>
        <end position="128"/>
    </location>
</feature>